<keyword evidence="1" id="KW-0472">Membrane</keyword>
<name>A0ABQ1VWS2_9BACT</name>
<dbReference type="EMBL" id="BMFP01000001">
    <property type="protein sequence ID" value="GGG03300.1"/>
    <property type="molecule type" value="Genomic_DNA"/>
</dbReference>
<dbReference type="InterPro" id="IPR009577">
    <property type="entry name" value="Sm_multidrug_ex"/>
</dbReference>
<keyword evidence="3" id="KW-1185">Reference proteome</keyword>
<sequence length="157" mass="17484">MFETLLYTFLLSISPFGEARAGIPYAILNNVHFILAFLVGTVANTLVFPLFMWLIDTFSQKFWPFRAYKRGVVFLSKRAKKLAGDNVQKHGFWGLMVFVMIPLPGTGAYMGTIAANIFKIERRKAFLAISIGVVISSVFMALATHFGHLGVTQLSSN</sequence>
<accession>A0ABQ1VWS2</accession>
<keyword evidence="1" id="KW-0812">Transmembrane</keyword>
<feature type="transmembrane region" description="Helical" evidence="1">
    <location>
        <begin position="31"/>
        <end position="55"/>
    </location>
</feature>
<evidence type="ECO:0000256" key="1">
    <source>
        <dbReference type="SAM" id="Phobius"/>
    </source>
</evidence>
<organism evidence="2 3">
    <name type="scientific">Pontibacter amylolyticus</name>
    <dbReference type="NCBI Taxonomy" id="1424080"/>
    <lineage>
        <taxon>Bacteria</taxon>
        <taxon>Pseudomonadati</taxon>
        <taxon>Bacteroidota</taxon>
        <taxon>Cytophagia</taxon>
        <taxon>Cytophagales</taxon>
        <taxon>Hymenobacteraceae</taxon>
        <taxon>Pontibacter</taxon>
    </lineage>
</organism>
<proteinExistence type="predicted"/>
<evidence type="ECO:0000313" key="3">
    <source>
        <dbReference type="Proteomes" id="UP000634043"/>
    </source>
</evidence>
<protein>
    <submittedName>
        <fullName evidence="2">Ligand-binding protein SH3</fullName>
    </submittedName>
</protein>
<gene>
    <name evidence="2" type="ORF">GCM10011323_05150</name>
</gene>
<evidence type="ECO:0000313" key="2">
    <source>
        <dbReference type="EMBL" id="GGG03300.1"/>
    </source>
</evidence>
<comment type="caution">
    <text evidence="2">The sequence shown here is derived from an EMBL/GenBank/DDBJ whole genome shotgun (WGS) entry which is preliminary data.</text>
</comment>
<dbReference type="RefSeq" id="WP_188499938.1">
    <property type="nucleotide sequence ID" value="NZ_BMFP01000001.1"/>
</dbReference>
<dbReference type="Pfam" id="PF06695">
    <property type="entry name" value="Sm_multidrug_ex"/>
    <property type="match status" value="1"/>
</dbReference>
<dbReference type="Proteomes" id="UP000634043">
    <property type="component" value="Unassembled WGS sequence"/>
</dbReference>
<reference evidence="3" key="1">
    <citation type="journal article" date="2019" name="Int. J. Syst. Evol. Microbiol.">
        <title>The Global Catalogue of Microorganisms (GCM) 10K type strain sequencing project: providing services to taxonomists for standard genome sequencing and annotation.</title>
        <authorList>
            <consortium name="The Broad Institute Genomics Platform"/>
            <consortium name="The Broad Institute Genome Sequencing Center for Infectious Disease"/>
            <person name="Wu L."/>
            <person name="Ma J."/>
        </authorList>
    </citation>
    <scope>NUCLEOTIDE SEQUENCE [LARGE SCALE GENOMIC DNA]</scope>
    <source>
        <strain evidence="3">CGMCC 1.12749</strain>
    </source>
</reference>
<feature type="transmembrane region" description="Helical" evidence="1">
    <location>
        <begin position="125"/>
        <end position="147"/>
    </location>
</feature>
<keyword evidence="1" id="KW-1133">Transmembrane helix</keyword>